<accession>A0A1Y3AMM0</accession>
<dbReference type="Pfam" id="PF20302">
    <property type="entry name" value="HisK-N-like"/>
    <property type="match status" value="1"/>
</dbReference>
<organism evidence="2 3">
    <name type="scientific">Euroglyphus maynei</name>
    <name type="common">Mayne's house dust mite</name>
    <dbReference type="NCBI Taxonomy" id="6958"/>
    <lineage>
        <taxon>Eukaryota</taxon>
        <taxon>Metazoa</taxon>
        <taxon>Ecdysozoa</taxon>
        <taxon>Arthropoda</taxon>
        <taxon>Chelicerata</taxon>
        <taxon>Arachnida</taxon>
        <taxon>Acari</taxon>
        <taxon>Acariformes</taxon>
        <taxon>Sarcoptiformes</taxon>
        <taxon>Astigmata</taxon>
        <taxon>Psoroptidia</taxon>
        <taxon>Analgoidea</taxon>
        <taxon>Pyroglyphidae</taxon>
        <taxon>Pyroglyphinae</taxon>
        <taxon>Euroglyphus</taxon>
    </lineage>
</organism>
<gene>
    <name evidence="2" type="ORF">BLA29_004829</name>
</gene>
<name>A0A1Y3AMM0_EURMA</name>
<dbReference type="EMBL" id="MUJZ01071801">
    <property type="protein sequence ID" value="OTF69188.1"/>
    <property type="molecule type" value="Genomic_DNA"/>
</dbReference>
<feature type="domain" description="MAP3K HisK-N-like globin" evidence="1">
    <location>
        <begin position="64"/>
        <end position="99"/>
    </location>
</feature>
<dbReference type="OrthoDB" id="8029245at2759"/>
<evidence type="ECO:0000259" key="1">
    <source>
        <dbReference type="Pfam" id="PF20302"/>
    </source>
</evidence>
<keyword evidence="3" id="KW-1185">Reference proteome</keyword>
<proteinExistence type="predicted"/>
<dbReference type="Proteomes" id="UP000194236">
    <property type="component" value="Unassembled WGS sequence"/>
</dbReference>
<protein>
    <recommendedName>
        <fullName evidence="1">MAP3K HisK-N-like globin domain-containing protein</fullName>
    </recommendedName>
</protein>
<evidence type="ECO:0000313" key="3">
    <source>
        <dbReference type="Proteomes" id="UP000194236"/>
    </source>
</evidence>
<reference evidence="2 3" key="1">
    <citation type="submission" date="2017-03" db="EMBL/GenBank/DDBJ databases">
        <title>Genome Survey of Euroglyphus maynei.</title>
        <authorList>
            <person name="Arlian L.G."/>
            <person name="Morgan M.S."/>
            <person name="Rider S.D."/>
        </authorList>
    </citation>
    <scope>NUCLEOTIDE SEQUENCE [LARGE SCALE GENOMIC DNA]</scope>
    <source>
        <strain evidence="2">Arlian Lab</strain>
        <tissue evidence="2">Whole body</tissue>
    </source>
</reference>
<sequence>MTSGSSIAYPVTPNDLTMNEHNIQKSLSQVLDSNTEDITEVWWRRLIENWPDQQLLLQSRHIQNDAIDSILKIQNIPPHWIFALDSLIRESVQEAQRLLHLCYKNVFEIEMAGSEVAVPQSANSDMNHQLIITTTAGGGGGGVSPTISADNNLLRHSQESLFNMQLIKSDHFKQEIKHLLQENNKTVKLLSDTFTEYLTEQNEVLRHLCEKVRDQNRPTNFFIDLAHDTSVDGDIDTDDNDGKCCNKDETLITMLEQENINRSTIDALIRQDIDRKVLFEFISRDDLRKLNLTLGDELRLWNLIERNRVCHQLVNNNNKKDD</sequence>
<comment type="caution">
    <text evidence="2">The sequence shown here is derived from an EMBL/GenBank/DDBJ whole genome shotgun (WGS) entry which is preliminary data.</text>
</comment>
<dbReference type="InterPro" id="IPR046873">
    <property type="entry name" value="HisK-N-like"/>
</dbReference>
<dbReference type="AlphaFoldDB" id="A0A1Y3AMM0"/>
<evidence type="ECO:0000313" key="2">
    <source>
        <dbReference type="EMBL" id="OTF69188.1"/>
    </source>
</evidence>